<accession>A0A4Y2MBF5</accession>
<feature type="domain" description="DNA helicase Pif1-like 2B" evidence="1">
    <location>
        <begin position="48"/>
        <end position="79"/>
    </location>
</feature>
<dbReference type="EMBL" id="BGPR01007030">
    <property type="protein sequence ID" value="GBN23720.1"/>
    <property type="molecule type" value="Genomic_DNA"/>
</dbReference>
<name>A0A4Y2MBF5_ARAVE</name>
<reference evidence="2 3" key="1">
    <citation type="journal article" date="2019" name="Sci. Rep.">
        <title>Orb-weaving spider Araneus ventricosus genome elucidates the spidroin gene catalogue.</title>
        <authorList>
            <person name="Kono N."/>
            <person name="Nakamura H."/>
            <person name="Ohtoshi R."/>
            <person name="Moran D.A.P."/>
            <person name="Shinohara A."/>
            <person name="Yoshida Y."/>
            <person name="Fujiwara M."/>
            <person name="Mori M."/>
            <person name="Tomita M."/>
            <person name="Arakawa K."/>
        </authorList>
    </citation>
    <scope>NUCLEOTIDE SEQUENCE [LARGE SCALE GENOMIC DNA]</scope>
</reference>
<dbReference type="AlphaFoldDB" id="A0A4Y2MBF5"/>
<gene>
    <name evidence="2" type="ORF">AVEN_215684_1</name>
</gene>
<organism evidence="2 3">
    <name type="scientific">Araneus ventricosus</name>
    <name type="common">Orbweaver spider</name>
    <name type="synonym">Epeira ventricosa</name>
    <dbReference type="NCBI Taxonomy" id="182803"/>
    <lineage>
        <taxon>Eukaryota</taxon>
        <taxon>Metazoa</taxon>
        <taxon>Ecdysozoa</taxon>
        <taxon>Arthropoda</taxon>
        <taxon>Chelicerata</taxon>
        <taxon>Arachnida</taxon>
        <taxon>Araneae</taxon>
        <taxon>Araneomorphae</taxon>
        <taxon>Entelegynae</taxon>
        <taxon>Araneoidea</taxon>
        <taxon>Araneidae</taxon>
        <taxon>Araneus</taxon>
    </lineage>
</organism>
<keyword evidence="3" id="KW-1185">Reference proteome</keyword>
<protein>
    <recommendedName>
        <fullName evidence="1">DNA helicase Pif1-like 2B domain-containing protein</fullName>
    </recommendedName>
</protein>
<comment type="caution">
    <text evidence="2">The sequence shown here is derived from an EMBL/GenBank/DDBJ whole genome shotgun (WGS) entry which is preliminary data.</text>
</comment>
<evidence type="ECO:0000259" key="1">
    <source>
        <dbReference type="Pfam" id="PF21530"/>
    </source>
</evidence>
<dbReference type="Pfam" id="PF21530">
    <property type="entry name" value="Pif1_2B_dom"/>
    <property type="match status" value="1"/>
</dbReference>
<evidence type="ECO:0000313" key="3">
    <source>
        <dbReference type="Proteomes" id="UP000499080"/>
    </source>
</evidence>
<proteinExistence type="predicted"/>
<sequence length="89" mass="10075">MDCSTEHPALQKLLLFDDCRRTGPTELIKYQSVDSVVEVDDAVHYPVEFLHTLDPPRISSHVRYLKVGALIMLLRNLNPPNCAMPPGFK</sequence>
<dbReference type="Proteomes" id="UP000499080">
    <property type="component" value="Unassembled WGS sequence"/>
</dbReference>
<evidence type="ECO:0000313" key="2">
    <source>
        <dbReference type="EMBL" id="GBN23720.1"/>
    </source>
</evidence>
<dbReference type="InterPro" id="IPR049163">
    <property type="entry name" value="Pif1-like_2B_dom"/>
</dbReference>